<evidence type="ECO:0000259" key="5">
    <source>
        <dbReference type="Pfam" id="PF07992"/>
    </source>
</evidence>
<dbReference type="STRING" id="619304.SAMN05421760_103194"/>
<sequence length="436" mass="47705">MTQPHLVIIGSGMAGGRLLDEIIRRQPERFKISVFGEERHPNYNRIMLSPLLAGDVSKDDIVLNSHEWYAKHNITLFAGERIIDIDRTQKCLHSDTGTELNYDHLVFATGSRPAKIQASGQQLSNIFDFRTLEDVDAILDSAQSATHAVVIGGGLLGLEAAYGLAVNGMKTTVIHRSGHLLNRQLDAPSAEMLRLSLKERGIDTLLNTEVAAFHGDSAVTSMTLKKGGTLLDEKLHAELVIIATGITPNTRLAQSAGLAVNRGIVVDDNLVTSDVHISALGECIEHRGETFGLVAPIWDQARILADRLVFGVESAYATTATPTKLKISGIDLFSAGEVDGNADDRTLVLQDKARRAYRKLIIRNHIIVGIVLFGDVQDGNWYFELLEQQAPIKHLLPCLLFGQSYCSNLQDTHDSTRHLFSDKEHQPDTALTGASV</sequence>
<dbReference type="InterPro" id="IPR036188">
    <property type="entry name" value="FAD/NAD-bd_sf"/>
</dbReference>
<dbReference type="Pfam" id="PF07992">
    <property type="entry name" value="Pyr_redox_2"/>
    <property type="match status" value="1"/>
</dbReference>
<accession>A0A1N7L3M4</accession>
<keyword evidence="8" id="KW-1185">Reference proteome</keyword>
<keyword evidence="3" id="KW-0285">Flavoprotein</keyword>
<dbReference type="InterPro" id="IPR016156">
    <property type="entry name" value="FAD/NAD-linked_Rdtase_dimer_sf"/>
</dbReference>
<dbReference type="PANTHER" id="PTHR43429">
    <property type="entry name" value="PYRIDINE NUCLEOTIDE-DISULFIDE OXIDOREDUCTASE DOMAIN-CONTAINING"/>
    <property type="match status" value="1"/>
</dbReference>
<dbReference type="SUPFAM" id="SSF51905">
    <property type="entry name" value="FAD/NAD(P)-binding domain"/>
    <property type="match status" value="2"/>
</dbReference>
<dbReference type="PRINTS" id="PR00411">
    <property type="entry name" value="PNDRDTASEI"/>
</dbReference>
<dbReference type="Pfam" id="PF18267">
    <property type="entry name" value="Rubredoxin_C"/>
    <property type="match status" value="1"/>
</dbReference>
<organism evidence="7 8">
    <name type="scientific">Neptunomonas antarctica</name>
    <dbReference type="NCBI Taxonomy" id="619304"/>
    <lineage>
        <taxon>Bacteria</taxon>
        <taxon>Pseudomonadati</taxon>
        <taxon>Pseudomonadota</taxon>
        <taxon>Gammaproteobacteria</taxon>
        <taxon>Oceanospirillales</taxon>
        <taxon>Oceanospirillaceae</taxon>
        <taxon>Neptunomonas</taxon>
    </lineage>
</organism>
<protein>
    <submittedName>
        <fullName evidence="7">Assimilatory nitrate reductase (NADH) beta subunit</fullName>
    </submittedName>
</protein>
<evidence type="ECO:0000313" key="7">
    <source>
        <dbReference type="EMBL" id="SIS68280.1"/>
    </source>
</evidence>
<dbReference type="GO" id="GO:0016491">
    <property type="term" value="F:oxidoreductase activity"/>
    <property type="evidence" value="ECO:0007669"/>
    <property type="project" value="InterPro"/>
</dbReference>
<evidence type="ECO:0000256" key="2">
    <source>
        <dbReference type="ARBA" id="ARBA00006442"/>
    </source>
</evidence>
<reference evidence="8" key="1">
    <citation type="submission" date="2017-01" db="EMBL/GenBank/DDBJ databases">
        <authorList>
            <person name="Varghese N."/>
            <person name="Submissions S."/>
        </authorList>
    </citation>
    <scope>NUCLEOTIDE SEQUENCE [LARGE SCALE GENOMIC DNA]</scope>
    <source>
        <strain evidence="8">DSM 22306</strain>
    </source>
</reference>
<feature type="domain" description="FAD/NAD(P)-binding" evidence="5">
    <location>
        <begin position="5"/>
        <end position="287"/>
    </location>
</feature>
<proteinExistence type="inferred from homology"/>
<dbReference type="InterPro" id="IPR023753">
    <property type="entry name" value="FAD/NAD-binding_dom"/>
</dbReference>
<dbReference type="Gene3D" id="3.50.50.60">
    <property type="entry name" value="FAD/NAD(P)-binding domain"/>
    <property type="match status" value="2"/>
</dbReference>
<dbReference type="AlphaFoldDB" id="A0A1N7L3M4"/>
<dbReference type="EMBL" id="FTOE01000003">
    <property type="protein sequence ID" value="SIS68280.1"/>
    <property type="molecule type" value="Genomic_DNA"/>
</dbReference>
<dbReference type="PRINTS" id="PR00368">
    <property type="entry name" value="FADPNR"/>
</dbReference>
<evidence type="ECO:0000313" key="8">
    <source>
        <dbReference type="Proteomes" id="UP000185999"/>
    </source>
</evidence>
<dbReference type="RefSeq" id="WP_076495984.1">
    <property type="nucleotide sequence ID" value="NZ_FTOE01000003.1"/>
</dbReference>
<dbReference type="InterPro" id="IPR050260">
    <property type="entry name" value="FAD-bd_OxRdtase"/>
</dbReference>
<dbReference type="InterPro" id="IPR041575">
    <property type="entry name" value="Rubredoxin_C"/>
</dbReference>
<evidence type="ECO:0000259" key="6">
    <source>
        <dbReference type="Pfam" id="PF18267"/>
    </source>
</evidence>
<dbReference type="Gene3D" id="3.30.390.30">
    <property type="match status" value="1"/>
</dbReference>
<feature type="domain" description="NADH-rubredoxin oxidoreductase C-terminal" evidence="6">
    <location>
        <begin position="323"/>
        <end position="389"/>
    </location>
</feature>
<comment type="similarity">
    <text evidence="2">Belongs to the FAD-dependent oxidoreductase family.</text>
</comment>
<gene>
    <name evidence="7" type="ORF">SAMN05421760_103194</name>
</gene>
<keyword evidence="4" id="KW-0274">FAD</keyword>
<dbReference type="Proteomes" id="UP000185999">
    <property type="component" value="Unassembled WGS sequence"/>
</dbReference>
<dbReference type="OrthoDB" id="9768666at2"/>
<evidence type="ECO:0000256" key="3">
    <source>
        <dbReference type="ARBA" id="ARBA00022630"/>
    </source>
</evidence>
<name>A0A1N7L3M4_9GAMM</name>
<dbReference type="PANTHER" id="PTHR43429:SF3">
    <property type="entry name" value="NITRITE REDUCTASE [NAD(P)H]"/>
    <property type="match status" value="1"/>
</dbReference>
<evidence type="ECO:0000256" key="1">
    <source>
        <dbReference type="ARBA" id="ARBA00001974"/>
    </source>
</evidence>
<evidence type="ECO:0000256" key="4">
    <source>
        <dbReference type="ARBA" id="ARBA00022827"/>
    </source>
</evidence>
<comment type="cofactor">
    <cofactor evidence="1">
        <name>FAD</name>
        <dbReference type="ChEBI" id="CHEBI:57692"/>
    </cofactor>
</comment>